<dbReference type="PANTHER" id="PTHR11908">
    <property type="entry name" value="XANTHINE DEHYDROGENASE"/>
    <property type="match status" value="1"/>
</dbReference>
<dbReference type="EMBL" id="JAZGQK010000024">
    <property type="protein sequence ID" value="MEE6262027.1"/>
    <property type="molecule type" value="Genomic_DNA"/>
</dbReference>
<dbReference type="Gene3D" id="3.90.1170.50">
    <property type="entry name" value="Aldehyde oxidase/xanthine dehydrogenase, a/b hammerhead"/>
    <property type="match status" value="1"/>
</dbReference>
<gene>
    <name evidence="4" type="ORF">V1633_21780</name>
    <name evidence="5" type="ORF">V1633_26430</name>
</gene>
<reference evidence="4 6" key="1">
    <citation type="submission" date="2024-01" db="EMBL/GenBank/DDBJ databases">
        <title>Genome insights into Plantactinospora sonchi sp. nov.</title>
        <authorList>
            <person name="Wang L."/>
        </authorList>
    </citation>
    <scope>NUCLEOTIDE SEQUENCE [LARGE SCALE GENOMIC DNA]</scope>
    <source>
        <strain evidence="4 6">NEAU-QY2</strain>
    </source>
</reference>
<dbReference type="InterPro" id="IPR000674">
    <property type="entry name" value="Ald_Oxase/Xan_DH_a/b"/>
</dbReference>
<dbReference type="SUPFAM" id="SSF56003">
    <property type="entry name" value="Molybdenum cofactor-binding domain"/>
    <property type="match status" value="1"/>
</dbReference>
<dbReference type="Pfam" id="PF02738">
    <property type="entry name" value="MoCoBD_1"/>
    <property type="match status" value="1"/>
</dbReference>
<name>A0ABU7RY47_9ACTN</name>
<evidence type="ECO:0000313" key="5">
    <source>
        <dbReference type="EMBL" id="MEE6262027.1"/>
    </source>
</evidence>
<sequence length="701" mass="75227">MSASTVGIGQAHPRLEGPAKVTGTARYAAEYPADGMVYGWAVQSSVARGRIVRIDPTATLAEPGVLDVLTYENAPRLQSTASSELFLLQHPQVHYRGEFLALVLAETLESAREGALLLRVDYDTEPHSSLLTEHHPGLYKPEKVNPSYPTDTGLGDFEAGYAASEVQLDQTYRTPAYHNNPMEPHSATAQWLDGRLLVHDSSQGGTLVRDTLGQLFNLPVDRIRVISAHVGGGFGGKGSPRCTPVLAAMAARHLGRPVRLALTRQQICGPLGYRTPTIQRVRLGSDADGRLAAICHDAISQTSTSIEFTEQTAVLTRSLYAAPNRRTTHRVTRLDVPTPSWMRAPGECPGSFALECAMDELAVACGTDPVELRIRNDTEVDPEEGLPFTSRNLVACLREGARRFGWADRDPAPGVRRQGRCLVGTGMASAIYPARAAGAHACARVNPDGTYEVGINATDIGTGARTALWLIAADALAVPGERVTVDIGDSDLPAAFVAGGSFGTAGWGWAVDKACRTLRRQLQEQHGGTVPADGLTVRVDTMTEAAEQPRYARYAFGAHFVEVRVDMDSGEVRVPRMLGVFATGRVVNPTTARSQLIGGMTMGLSMALHEEGALDQRFGDWVNRDLATYHIASCADVEQIDAGWVDDPDERVNPLGVKGLGEIGIVGSAAAVANAVYHATGIRVRELPIQSDKLVDRLPTN</sequence>
<dbReference type="Gene3D" id="3.30.365.10">
    <property type="entry name" value="Aldehyde oxidase/xanthine dehydrogenase, molybdopterin binding domain"/>
    <property type="match status" value="4"/>
</dbReference>
<dbReference type="SMART" id="SM01008">
    <property type="entry name" value="Ald_Xan_dh_C"/>
    <property type="match status" value="1"/>
</dbReference>
<proteinExistence type="predicted"/>
<evidence type="ECO:0000256" key="2">
    <source>
        <dbReference type="ARBA" id="ARBA00023002"/>
    </source>
</evidence>
<keyword evidence="6" id="KW-1185">Reference proteome</keyword>
<protein>
    <submittedName>
        <fullName evidence="4">Xanthine dehydrogenase family protein molybdopterin-binding subunit</fullName>
    </submittedName>
</protein>
<evidence type="ECO:0000313" key="4">
    <source>
        <dbReference type="EMBL" id="MEE6261114.1"/>
    </source>
</evidence>
<dbReference type="Pfam" id="PF20256">
    <property type="entry name" value="MoCoBD_2"/>
    <property type="match status" value="2"/>
</dbReference>
<dbReference type="InterPro" id="IPR016208">
    <property type="entry name" value="Ald_Oxase/xanthine_DH-like"/>
</dbReference>
<evidence type="ECO:0000313" key="6">
    <source>
        <dbReference type="Proteomes" id="UP001332243"/>
    </source>
</evidence>
<dbReference type="Proteomes" id="UP001332243">
    <property type="component" value="Unassembled WGS sequence"/>
</dbReference>
<dbReference type="EMBL" id="JAZGQK010000018">
    <property type="protein sequence ID" value="MEE6261114.1"/>
    <property type="molecule type" value="Genomic_DNA"/>
</dbReference>
<dbReference type="InterPro" id="IPR037165">
    <property type="entry name" value="AldOxase/xan_DH_Mopterin-bd_sf"/>
</dbReference>
<dbReference type="InterPro" id="IPR036856">
    <property type="entry name" value="Ald_Oxase/Xan_DH_a/b_sf"/>
</dbReference>
<dbReference type="SUPFAM" id="SSF54665">
    <property type="entry name" value="CO dehydrogenase molybdoprotein N-domain-like"/>
    <property type="match status" value="1"/>
</dbReference>
<dbReference type="PANTHER" id="PTHR11908:SF132">
    <property type="entry name" value="ALDEHYDE OXIDASE 1-RELATED"/>
    <property type="match status" value="1"/>
</dbReference>
<evidence type="ECO:0000256" key="1">
    <source>
        <dbReference type="ARBA" id="ARBA00022505"/>
    </source>
</evidence>
<dbReference type="RefSeq" id="WP_331216230.1">
    <property type="nucleotide sequence ID" value="NZ_JAZGQK010000018.1"/>
</dbReference>
<organism evidence="4 6">
    <name type="scientific">Plantactinospora sonchi</name>
    <dbReference type="NCBI Taxonomy" id="1544735"/>
    <lineage>
        <taxon>Bacteria</taxon>
        <taxon>Bacillati</taxon>
        <taxon>Actinomycetota</taxon>
        <taxon>Actinomycetes</taxon>
        <taxon>Micromonosporales</taxon>
        <taxon>Micromonosporaceae</taxon>
        <taxon>Plantactinospora</taxon>
    </lineage>
</organism>
<comment type="caution">
    <text evidence="4">The sequence shown here is derived from an EMBL/GenBank/DDBJ whole genome shotgun (WGS) entry which is preliminary data.</text>
</comment>
<evidence type="ECO:0000259" key="3">
    <source>
        <dbReference type="SMART" id="SM01008"/>
    </source>
</evidence>
<dbReference type="InterPro" id="IPR008274">
    <property type="entry name" value="AldOxase/xan_DH_MoCoBD1"/>
</dbReference>
<dbReference type="InterPro" id="IPR046867">
    <property type="entry name" value="AldOxase/xan_DH_MoCoBD2"/>
</dbReference>
<accession>A0ABU7RY47</accession>
<keyword evidence="2" id="KW-0560">Oxidoreductase</keyword>
<feature type="domain" description="Aldehyde oxidase/xanthine dehydrogenase a/b hammerhead" evidence="3">
    <location>
        <begin position="22"/>
        <end position="126"/>
    </location>
</feature>
<keyword evidence="1" id="KW-0500">Molybdenum</keyword>
<dbReference type="Pfam" id="PF01315">
    <property type="entry name" value="Ald_Xan_dh_C"/>
    <property type="match status" value="1"/>
</dbReference>